<keyword evidence="1" id="KW-0732">Signal</keyword>
<dbReference type="AlphaFoldDB" id="A9KNI9"/>
<name>A9KNI9_LACP7</name>
<protein>
    <submittedName>
        <fullName evidence="2">Uncharacterized protein</fullName>
    </submittedName>
</protein>
<dbReference type="HOGENOM" id="CLU_2069028_0_0_9"/>
<proteinExistence type="predicted"/>
<feature type="signal peptide" evidence="1">
    <location>
        <begin position="1"/>
        <end position="22"/>
    </location>
</feature>
<organism evidence="2 3">
    <name type="scientific">Lachnoclostridium phytofermentans (strain ATCC 700394 / DSM 18823 / ISDg)</name>
    <name type="common">Clostridium phytofermentans</name>
    <dbReference type="NCBI Taxonomy" id="357809"/>
    <lineage>
        <taxon>Bacteria</taxon>
        <taxon>Bacillati</taxon>
        <taxon>Bacillota</taxon>
        <taxon>Clostridia</taxon>
        <taxon>Lachnospirales</taxon>
        <taxon>Lachnospiraceae</taxon>
    </lineage>
</organism>
<sequence length="118" mass="13276" precursor="true">MIKKIAVITMVIAMLLPTTVSATTVSEAMASCPPHEFVKVFDRTIGSNGIVSSHEYVYGYVYDNKGNIIDVRKGTCNIIEYVALYLYKCRICGIQVVVRQERILHMILFMLNNVNLVT</sequence>
<dbReference type="EMBL" id="CP000885">
    <property type="protein sequence ID" value="ABX43106.1"/>
    <property type="molecule type" value="Genomic_DNA"/>
</dbReference>
<accession>A9KNI9</accession>
<evidence type="ECO:0000256" key="1">
    <source>
        <dbReference type="SAM" id="SignalP"/>
    </source>
</evidence>
<dbReference type="Proteomes" id="UP000000370">
    <property type="component" value="Chromosome"/>
</dbReference>
<dbReference type="RefSeq" id="WP_012200757.1">
    <property type="nucleotide sequence ID" value="NC_010001.1"/>
</dbReference>
<gene>
    <name evidence="2" type="ordered locus">Cphy_2745</name>
</gene>
<reference evidence="3" key="1">
    <citation type="submission" date="2007-11" db="EMBL/GenBank/DDBJ databases">
        <title>Complete genome sequence of Clostridium phytofermentans ISDg.</title>
        <authorList>
            <person name="Leschine S.B."/>
            <person name="Warnick T.A."/>
            <person name="Blanchard J.L."/>
            <person name="Schnell D.J."/>
            <person name="Petit E.L."/>
            <person name="LaTouf W.G."/>
            <person name="Copeland A."/>
            <person name="Lucas S."/>
            <person name="Lapidus A."/>
            <person name="Barry K."/>
            <person name="Glavina del Rio T."/>
            <person name="Dalin E."/>
            <person name="Tice H."/>
            <person name="Pitluck S."/>
            <person name="Kiss H."/>
            <person name="Brettin T."/>
            <person name="Bruce D."/>
            <person name="Detter J.C."/>
            <person name="Han C."/>
            <person name="Kuske C."/>
            <person name="Schmutz J."/>
            <person name="Larimer F."/>
            <person name="Land M."/>
            <person name="Hauser L."/>
            <person name="Kyrpides N."/>
            <person name="Kim E.A."/>
            <person name="Richardson P."/>
        </authorList>
    </citation>
    <scope>NUCLEOTIDE SEQUENCE [LARGE SCALE GENOMIC DNA]</scope>
    <source>
        <strain evidence="3">ATCC 700394 / DSM 18823 / ISDg</strain>
    </source>
</reference>
<dbReference type="STRING" id="357809.Cphy_2745"/>
<dbReference type="KEGG" id="cpy:Cphy_2745"/>
<keyword evidence="3" id="KW-1185">Reference proteome</keyword>
<feature type="chain" id="PRO_5002736737" evidence="1">
    <location>
        <begin position="23"/>
        <end position="118"/>
    </location>
</feature>
<evidence type="ECO:0000313" key="2">
    <source>
        <dbReference type="EMBL" id="ABX43106.1"/>
    </source>
</evidence>
<evidence type="ECO:0000313" key="3">
    <source>
        <dbReference type="Proteomes" id="UP000000370"/>
    </source>
</evidence>